<dbReference type="Pfam" id="PF21946">
    <property type="entry name" value="LppM"/>
    <property type="match status" value="1"/>
</dbReference>
<gene>
    <name evidence="4" type="ORF">GII30_14325</name>
</gene>
<keyword evidence="2" id="KW-1133">Transmembrane helix</keyword>
<accession>A0A857KZZ7</accession>
<evidence type="ECO:0000256" key="1">
    <source>
        <dbReference type="SAM" id="MobiDB-lite"/>
    </source>
</evidence>
<feature type="transmembrane region" description="Helical" evidence="2">
    <location>
        <begin position="254"/>
        <end position="274"/>
    </location>
</feature>
<evidence type="ECO:0000313" key="4">
    <source>
        <dbReference type="EMBL" id="QHN40165.1"/>
    </source>
</evidence>
<protein>
    <submittedName>
        <fullName evidence="4">DUF3153 domain-containing protein</fullName>
    </submittedName>
</protein>
<evidence type="ECO:0000256" key="2">
    <source>
        <dbReference type="SAM" id="Phobius"/>
    </source>
</evidence>
<sequence length="302" mass="31110">MTAPGRLGTDHGRIWHDDRVHLSPGTVTASSAVAGASASRTSTPPRTPRRIVAVVALAALLMCSPLLTGCLERSTTVGDRFSGSIVAASSPDNPAGTPQLDVPDSMADQVSVSEFSQDPKQDTGSAASDDDKNPSAKLRLAGTKASFVDLTMGQLAQLSNVIADSFGDTGVSVDLSATRRDDIVRFRGTADLTGLLPSRDYLELNITFGGPISATNGEQLSDASVTWSPTVGKGADFTADAEYADPATAALPSWSAFFGLICLLTVGAVVLLAYRSRSTAPRPGRPAPSAAGSTGTRSTGTR</sequence>
<dbReference type="InterPro" id="IPR053807">
    <property type="entry name" value="LppM"/>
</dbReference>
<name>A0A857KZZ7_9ACTN</name>
<proteinExistence type="predicted"/>
<organism evidence="4">
    <name type="scientific">Gordonia amarae</name>
    <dbReference type="NCBI Taxonomy" id="36821"/>
    <lineage>
        <taxon>Bacteria</taxon>
        <taxon>Bacillati</taxon>
        <taxon>Actinomycetota</taxon>
        <taxon>Actinomycetes</taxon>
        <taxon>Mycobacteriales</taxon>
        <taxon>Gordoniaceae</taxon>
        <taxon>Gordonia</taxon>
    </lineage>
</organism>
<feature type="compositionally biased region" description="Polar residues" evidence="1">
    <location>
        <begin position="108"/>
        <end position="126"/>
    </location>
</feature>
<reference evidence="4" key="1">
    <citation type="journal article" date="2021" name="Nat. Microbiol.">
        <title>Cocultivation of an ultrasmall environmental parasitic bacterium with lytic ability against bacteria associated with wastewater foams.</title>
        <authorList>
            <person name="Batinovic S."/>
            <person name="Rose J.J.A."/>
            <person name="Ratcliffe J."/>
            <person name="Seviour R.J."/>
            <person name="Petrovski S."/>
        </authorList>
    </citation>
    <scope>NUCLEOTIDE SEQUENCE</scope>
    <source>
        <strain evidence="4">CON44</strain>
    </source>
</reference>
<feature type="domain" description="LppM" evidence="3">
    <location>
        <begin position="79"/>
        <end position="243"/>
    </location>
</feature>
<keyword evidence="2" id="KW-0812">Transmembrane</keyword>
<feature type="region of interest" description="Disordered" evidence="1">
    <location>
        <begin position="85"/>
        <end position="135"/>
    </location>
</feature>
<keyword evidence="2" id="KW-0472">Membrane</keyword>
<feature type="region of interest" description="Disordered" evidence="1">
    <location>
        <begin position="278"/>
        <end position="302"/>
    </location>
</feature>
<evidence type="ECO:0000259" key="3">
    <source>
        <dbReference type="Pfam" id="PF21946"/>
    </source>
</evidence>
<dbReference type="RefSeq" id="WP_005186871.1">
    <property type="nucleotide sequence ID" value="NZ_CP045804.1"/>
</dbReference>
<dbReference type="EMBL" id="CP045810">
    <property type="protein sequence ID" value="QHN40165.1"/>
    <property type="molecule type" value="Genomic_DNA"/>
</dbReference>
<dbReference type="AlphaFoldDB" id="A0A857KZZ7"/>